<evidence type="ECO:0000313" key="2">
    <source>
        <dbReference type="Ensembl" id="ENSABRP00000005285.1"/>
    </source>
</evidence>
<evidence type="ECO:0000256" key="1">
    <source>
        <dbReference type="SAM" id="MobiDB-lite"/>
    </source>
</evidence>
<sequence length="81" mass="8935">SLKKKLFFCLIGNATPGLLRQHFPSLSLSSETDTGCCYPARCPHHREDNNRPKLPLANKTREQPKSTPAHKLPASLPDISG</sequence>
<organism evidence="2 3">
    <name type="scientific">Anser brachyrhynchus</name>
    <name type="common">Pink-footed goose</name>
    <dbReference type="NCBI Taxonomy" id="132585"/>
    <lineage>
        <taxon>Eukaryota</taxon>
        <taxon>Metazoa</taxon>
        <taxon>Chordata</taxon>
        <taxon>Craniata</taxon>
        <taxon>Vertebrata</taxon>
        <taxon>Euteleostomi</taxon>
        <taxon>Archelosauria</taxon>
        <taxon>Archosauria</taxon>
        <taxon>Dinosauria</taxon>
        <taxon>Saurischia</taxon>
        <taxon>Theropoda</taxon>
        <taxon>Coelurosauria</taxon>
        <taxon>Aves</taxon>
        <taxon>Neognathae</taxon>
        <taxon>Galloanserae</taxon>
        <taxon>Anseriformes</taxon>
        <taxon>Anatidae</taxon>
        <taxon>Anserinae</taxon>
        <taxon>Anser</taxon>
    </lineage>
</organism>
<proteinExistence type="predicted"/>
<protein>
    <submittedName>
        <fullName evidence="2">Uncharacterized protein</fullName>
    </submittedName>
</protein>
<dbReference type="Proteomes" id="UP000694426">
    <property type="component" value="Unplaced"/>
</dbReference>
<feature type="region of interest" description="Disordered" evidence="1">
    <location>
        <begin position="41"/>
        <end position="81"/>
    </location>
</feature>
<name>A0A8B9BJE8_9AVES</name>
<keyword evidence="3" id="KW-1185">Reference proteome</keyword>
<dbReference type="AlphaFoldDB" id="A0A8B9BJE8"/>
<reference evidence="2" key="2">
    <citation type="submission" date="2025-09" db="UniProtKB">
        <authorList>
            <consortium name="Ensembl"/>
        </authorList>
    </citation>
    <scope>IDENTIFICATION</scope>
</reference>
<dbReference type="Ensembl" id="ENSABRT00000007635.1">
    <property type="protein sequence ID" value="ENSABRP00000005285.1"/>
    <property type="gene ID" value="ENSABRG00000004924.1"/>
</dbReference>
<evidence type="ECO:0000313" key="3">
    <source>
        <dbReference type="Proteomes" id="UP000694426"/>
    </source>
</evidence>
<reference evidence="2" key="1">
    <citation type="submission" date="2025-08" db="UniProtKB">
        <authorList>
            <consortium name="Ensembl"/>
        </authorList>
    </citation>
    <scope>IDENTIFICATION</scope>
</reference>
<accession>A0A8B9BJE8</accession>